<keyword evidence="4" id="KW-1185">Reference proteome</keyword>
<dbReference type="Proteomes" id="UP001634394">
    <property type="component" value="Unassembled WGS sequence"/>
</dbReference>
<feature type="domain" description="Tox-ART-HYD1" evidence="1">
    <location>
        <begin position="5"/>
        <end position="88"/>
    </location>
</feature>
<evidence type="ECO:0000313" key="2">
    <source>
        <dbReference type="EMBL" id="KAL3865443.1"/>
    </source>
</evidence>
<accession>A0ABD3VWP6</accession>
<dbReference type="InterPro" id="IPR028920">
    <property type="entry name" value="Tox-ART-HYD1_dom"/>
</dbReference>
<dbReference type="Pfam" id="PF15633">
    <property type="entry name" value="Tox-ART-HYD1"/>
    <property type="match status" value="1"/>
</dbReference>
<dbReference type="EMBL" id="JBJQND010000009">
    <property type="protein sequence ID" value="KAL3865468.1"/>
    <property type="molecule type" value="Genomic_DNA"/>
</dbReference>
<sequence>MSVTLYHHTSWQGFRGIWKEGRIRESTVESSDARFGRGVYLTSLGPGTSEEEVIYNNWDDAEGAILNKMDRVEVIIQVRVQKQNVSEARSKRDIYIHRGEIATSAITGIYKRDGSGKARRFTIRK</sequence>
<dbReference type="EMBL" id="JBJQND010000009">
    <property type="protein sequence ID" value="KAL3865443.1"/>
    <property type="molecule type" value="Genomic_DNA"/>
</dbReference>
<proteinExistence type="predicted"/>
<evidence type="ECO:0000259" key="1">
    <source>
        <dbReference type="Pfam" id="PF15633"/>
    </source>
</evidence>
<comment type="caution">
    <text evidence="2">The sequence shown here is derived from an EMBL/GenBank/DDBJ whole genome shotgun (WGS) entry which is preliminary data.</text>
</comment>
<reference evidence="2 4" key="1">
    <citation type="submission" date="2024-11" db="EMBL/GenBank/DDBJ databases">
        <title>Chromosome-level genome assembly of the freshwater bivalve Anodonta woodiana.</title>
        <authorList>
            <person name="Chen X."/>
        </authorList>
    </citation>
    <scope>NUCLEOTIDE SEQUENCE [LARGE SCALE GENOMIC DNA]</scope>
    <source>
        <strain evidence="2">MN2024</strain>
        <tissue evidence="2">Gills</tissue>
    </source>
</reference>
<organism evidence="2 4">
    <name type="scientific">Sinanodonta woodiana</name>
    <name type="common">Chinese pond mussel</name>
    <name type="synonym">Anodonta woodiana</name>
    <dbReference type="NCBI Taxonomy" id="1069815"/>
    <lineage>
        <taxon>Eukaryota</taxon>
        <taxon>Metazoa</taxon>
        <taxon>Spiralia</taxon>
        <taxon>Lophotrochozoa</taxon>
        <taxon>Mollusca</taxon>
        <taxon>Bivalvia</taxon>
        <taxon>Autobranchia</taxon>
        <taxon>Heteroconchia</taxon>
        <taxon>Palaeoheterodonta</taxon>
        <taxon>Unionida</taxon>
        <taxon>Unionoidea</taxon>
        <taxon>Unionidae</taxon>
        <taxon>Unioninae</taxon>
        <taxon>Sinanodonta</taxon>
    </lineage>
</organism>
<name>A0ABD3VWP6_SINWO</name>
<dbReference type="AlphaFoldDB" id="A0ABD3VWP6"/>
<protein>
    <recommendedName>
        <fullName evidence="1">Tox-ART-HYD1 domain-containing protein</fullName>
    </recommendedName>
</protein>
<evidence type="ECO:0000313" key="4">
    <source>
        <dbReference type="Proteomes" id="UP001634394"/>
    </source>
</evidence>
<gene>
    <name evidence="2" type="ORF">ACJMK2_042833</name>
    <name evidence="3" type="ORF">ACJMK2_042855</name>
</gene>
<evidence type="ECO:0000313" key="3">
    <source>
        <dbReference type="EMBL" id="KAL3865468.1"/>
    </source>
</evidence>